<comment type="caution">
    <text evidence="1">The sequence shown here is derived from an EMBL/GenBank/DDBJ whole genome shotgun (WGS) entry which is preliminary data.</text>
</comment>
<evidence type="ECO:0000313" key="1">
    <source>
        <dbReference type="EMBL" id="MBW4560792.1"/>
    </source>
</evidence>
<protein>
    <submittedName>
        <fullName evidence="1">Uncharacterized protein</fullName>
    </submittedName>
</protein>
<dbReference type="AlphaFoldDB" id="A0A951UER2"/>
<name>A0A951UER2_9NOST</name>
<sequence length="57" mass="6644">MGCRYFAMRSPKGHWQSQSHSSLQDMVLRLSHTWITLMSSPQIVRQSLITYPLEPKP</sequence>
<reference evidence="1" key="1">
    <citation type="submission" date="2021-05" db="EMBL/GenBank/DDBJ databases">
        <authorList>
            <person name="Pietrasiak N."/>
            <person name="Ward R."/>
            <person name="Stajich J.E."/>
            <person name="Kurbessoian T."/>
        </authorList>
    </citation>
    <scope>NUCLEOTIDE SEQUENCE</scope>
    <source>
        <strain evidence="1">JT2-VF2</strain>
    </source>
</reference>
<reference evidence="1" key="2">
    <citation type="journal article" date="2022" name="Microbiol. Resour. Announc.">
        <title>Metagenome Sequencing to Explore Phylogenomics of Terrestrial Cyanobacteria.</title>
        <authorList>
            <person name="Ward R.D."/>
            <person name="Stajich J.E."/>
            <person name="Johansen J.R."/>
            <person name="Huntemann M."/>
            <person name="Clum A."/>
            <person name="Foster B."/>
            <person name="Foster B."/>
            <person name="Roux S."/>
            <person name="Palaniappan K."/>
            <person name="Varghese N."/>
            <person name="Mukherjee S."/>
            <person name="Reddy T.B.K."/>
            <person name="Daum C."/>
            <person name="Copeland A."/>
            <person name="Chen I.A."/>
            <person name="Ivanova N.N."/>
            <person name="Kyrpides N.C."/>
            <person name="Shapiro N."/>
            <person name="Eloe-Fadrosh E.A."/>
            <person name="Pietrasiak N."/>
        </authorList>
    </citation>
    <scope>NUCLEOTIDE SEQUENCE</scope>
    <source>
        <strain evidence="1">JT2-VF2</strain>
    </source>
</reference>
<dbReference type="EMBL" id="JAHHHN010000003">
    <property type="protein sequence ID" value="MBW4560792.1"/>
    <property type="molecule type" value="Genomic_DNA"/>
</dbReference>
<proteinExistence type="predicted"/>
<accession>A0A951UER2</accession>
<organism evidence="1 2">
    <name type="scientific">Mojavia pulchra JT2-VF2</name>
    <dbReference type="NCBI Taxonomy" id="287848"/>
    <lineage>
        <taxon>Bacteria</taxon>
        <taxon>Bacillati</taxon>
        <taxon>Cyanobacteriota</taxon>
        <taxon>Cyanophyceae</taxon>
        <taxon>Nostocales</taxon>
        <taxon>Nostocaceae</taxon>
    </lineage>
</organism>
<dbReference type="Proteomes" id="UP000715781">
    <property type="component" value="Unassembled WGS sequence"/>
</dbReference>
<gene>
    <name evidence="1" type="ORF">KME32_06460</name>
</gene>
<evidence type="ECO:0000313" key="2">
    <source>
        <dbReference type="Proteomes" id="UP000715781"/>
    </source>
</evidence>